<keyword evidence="1" id="KW-0472">Membrane</keyword>
<feature type="transmembrane region" description="Helical" evidence="1">
    <location>
        <begin position="83"/>
        <end position="101"/>
    </location>
</feature>
<comment type="caution">
    <text evidence="2">The sequence shown here is derived from an EMBL/GenBank/DDBJ whole genome shotgun (WGS) entry which is preliminary data.</text>
</comment>
<evidence type="ECO:0000313" key="2">
    <source>
        <dbReference type="EMBL" id="GGN90859.1"/>
    </source>
</evidence>
<evidence type="ECO:0000313" key="3">
    <source>
        <dbReference type="Proteomes" id="UP000658127"/>
    </source>
</evidence>
<dbReference type="EMBL" id="BMNE01000006">
    <property type="protein sequence ID" value="GGN90859.1"/>
    <property type="molecule type" value="Genomic_DNA"/>
</dbReference>
<evidence type="ECO:0000256" key="1">
    <source>
        <dbReference type="SAM" id="Phobius"/>
    </source>
</evidence>
<reference evidence="3" key="1">
    <citation type="journal article" date="2019" name="Int. J. Syst. Evol. Microbiol.">
        <title>The Global Catalogue of Microorganisms (GCM) 10K type strain sequencing project: providing services to taxonomists for standard genome sequencing and annotation.</title>
        <authorList>
            <consortium name="The Broad Institute Genomics Platform"/>
            <consortium name="The Broad Institute Genome Sequencing Center for Infectious Disease"/>
            <person name="Wu L."/>
            <person name="Ma J."/>
        </authorList>
    </citation>
    <scope>NUCLEOTIDE SEQUENCE [LARGE SCALE GENOMIC DNA]</scope>
    <source>
        <strain evidence="3">CGMCC 4.7329</strain>
    </source>
</reference>
<keyword evidence="1" id="KW-0812">Transmembrane</keyword>
<keyword evidence="1" id="KW-1133">Transmembrane helix</keyword>
<name>A0ABQ2KRW2_9NOCA</name>
<sequence>MITELTTEMARMIHMRGKGTRTRACRRHRTPGRRALPPVAPTADTGGMVDREQRTPFYGVVLILAALGASMAVSYYGPTWFRVTVYILTVMIVLVGGIMTFRDYSR</sequence>
<evidence type="ECO:0008006" key="4">
    <source>
        <dbReference type="Google" id="ProtNLM"/>
    </source>
</evidence>
<organism evidence="2 3">
    <name type="scientific">Nocardia rhizosphaerihabitans</name>
    <dbReference type="NCBI Taxonomy" id="1691570"/>
    <lineage>
        <taxon>Bacteria</taxon>
        <taxon>Bacillati</taxon>
        <taxon>Actinomycetota</taxon>
        <taxon>Actinomycetes</taxon>
        <taxon>Mycobacteriales</taxon>
        <taxon>Nocardiaceae</taxon>
        <taxon>Nocardia</taxon>
    </lineage>
</organism>
<protein>
    <recommendedName>
        <fullName evidence="4">Cell division protein CrgA</fullName>
    </recommendedName>
</protein>
<keyword evidence="3" id="KW-1185">Reference proteome</keyword>
<gene>
    <name evidence="2" type="ORF">GCM10011610_50440</name>
</gene>
<feature type="transmembrane region" description="Helical" evidence="1">
    <location>
        <begin position="57"/>
        <end position="77"/>
    </location>
</feature>
<accession>A0ABQ2KRW2</accession>
<proteinExistence type="predicted"/>
<dbReference type="Proteomes" id="UP000658127">
    <property type="component" value="Unassembled WGS sequence"/>
</dbReference>